<dbReference type="Gene3D" id="3.30.1180.10">
    <property type="match status" value="1"/>
</dbReference>
<gene>
    <name evidence="2" type="ORF">J2S11_001439</name>
</gene>
<accession>A0ABT9VX21</accession>
<evidence type="ECO:0000313" key="3">
    <source>
        <dbReference type="Proteomes" id="UP001235840"/>
    </source>
</evidence>
<protein>
    <submittedName>
        <fullName evidence="2">DegV family protein with EDD domain</fullName>
    </submittedName>
</protein>
<comment type="caution">
    <text evidence="2">The sequence shown here is derived from an EMBL/GenBank/DDBJ whole genome shotgun (WGS) entry which is preliminary data.</text>
</comment>
<name>A0ABT9VX21_9BACI</name>
<evidence type="ECO:0000313" key="2">
    <source>
        <dbReference type="EMBL" id="MDQ0165538.1"/>
    </source>
</evidence>
<organism evidence="2 3">
    <name type="scientific">Caldalkalibacillus horti</name>
    <dbReference type="NCBI Taxonomy" id="77523"/>
    <lineage>
        <taxon>Bacteria</taxon>
        <taxon>Bacillati</taxon>
        <taxon>Bacillota</taxon>
        <taxon>Bacilli</taxon>
        <taxon>Bacillales</taxon>
        <taxon>Bacillaceae</taxon>
        <taxon>Caldalkalibacillus</taxon>
    </lineage>
</organism>
<keyword evidence="1" id="KW-0446">Lipid-binding</keyword>
<dbReference type="Pfam" id="PF02645">
    <property type="entry name" value="DegV"/>
    <property type="match status" value="1"/>
</dbReference>
<dbReference type="InterPro" id="IPR003797">
    <property type="entry name" value="DegV"/>
</dbReference>
<dbReference type="PANTHER" id="PTHR33434:SF2">
    <property type="entry name" value="FATTY ACID-BINDING PROTEIN TM_1468"/>
    <property type="match status" value="1"/>
</dbReference>
<dbReference type="RefSeq" id="WP_307392759.1">
    <property type="nucleotide sequence ID" value="NZ_JAUSTY010000005.1"/>
</dbReference>
<dbReference type="EMBL" id="JAUSTY010000005">
    <property type="protein sequence ID" value="MDQ0165538.1"/>
    <property type="molecule type" value="Genomic_DNA"/>
</dbReference>
<proteinExistence type="predicted"/>
<dbReference type="InterPro" id="IPR050270">
    <property type="entry name" value="DegV_domain_contain"/>
</dbReference>
<dbReference type="InterPro" id="IPR043168">
    <property type="entry name" value="DegV_C"/>
</dbReference>
<dbReference type="PANTHER" id="PTHR33434">
    <property type="entry name" value="DEGV DOMAIN-CONTAINING PROTEIN DR_1986-RELATED"/>
    <property type="match status" value="1"/>
</dbReference>
<dbReference type="PROSITE" id="PS51482">
    <property type="entry name" value="DEGV"/>
    <property type="match status" value="1"/>
</dbReference>
<dbReference type="NCBIfam" id="TIGR00762">
    <property type="entry name" value="DegV"/>
    <property type="match status" value="1"/>
</dbReference>
<evidence type="ECO:0000256" key="1">
    <source>
        <dbReference type="ARBA" id="ARBA00023121"/>
    </source>
</evidence>
<dbReference type="SUPFAM" id="SSF82549">
    <property type="entry name" value="DAK1/DegV-like"/>
    <property type="match status" value="1"/>
</dbReference>
<sequence>MENIVYVLDSGSDFEREQLDKLNLQYPVEFIPLNIHIGDEVYLDGVNINKKEFYEKMAQSEELPKTSQPSPQMFFDMYKKLIDEGKQVVNLTLSSGVSGTYQSALIAKDMLEDAEKEHVHLVDTQQLSVTILLLLKKLDTLLTEGKSLNEAIGWLEDNKHKGTMFGLLDTLENLKKGGRISSAQAMIGGLLNIKPLVEIKDGKVESLGKARGRKKGQQLLADSIGSIDHYTSDSIFIAHNFATLDDAKQELSQILDVNAFEQVFYYTLGSTIGTHAGPNTLGIALMKK</sequence>
<dbReference type="Gene3D" id="3.40.50.10170">
    <property type="match status" value="1"/>
</dbReference>
<keyword evidence="3" id="KW-1185">Reference proteome</keyword>
<dbReference type="Proteomes" id="UP001235840">
    <property type="component" value="Unassembled WGS sequence"/>
</dbReference>
<reference evidence="2 3" key="1">
    <citation type="submission" date="2023-07" db="EMBL/GenBank/DDBJ databases">
        <title>Genomic Encyclopedia of Type Strains, Phase IV (KMG-IV): sequencing the most valuable type-strain genomes for metagenomic binning, comparative biology and taxonomic classification.</title>
        <authorList>
            <person name="Goeker M."/>
        </authorList>
    </citation>
    <scope>NUCLEOTIDE SEQUENCE [LARGE SCALE GENOMIC DNA]</scope>
    <source>
        <strain evidence="2 3">DSM 12751</strain>
    </source>
</reference>